<evidence type="ECO:0000256" key="4">
    <source>
        <dbReference type="ARBA" id="ARBA00022989"/>
    </source>
</evidence>
<dbReference type="Pfam" id="PF00753">
    <property type="entry name" value="Lactamase_B"/>
    <property type="match status" value="1"/>
</dbReference>
<comment type="subcellular location">
    <subcellularLocation>
        <location evidence="1">Cell membrane</location>
        <topology evidence="1">Multi-pass membrane protein</topology>
    </subcellularLocation>
</comment>
<organism evidence="10 11">
    <name type="scientific">Marinicella litoralis</name>
    <dbReference type="NCBI Taxonomy" id="644220"/>
    <lineage>
        <taxon>Bacteria</taxon>
        <taxon>Pseudomonadati</taxon>
        <taxon>Pseudomonadota</taxon>
        <taxon>Gammaproteobacteria</taxon>
        <taxon>Lysobacterales</taxon>
        <taxon>Marinicellaceae</taxon>
        <taxon>Marinicella</taxon>
    </lineage>
</organism>
<evidence type="ECO:0000259" key="9">
    <source>
        <dbReference type="Pfam" id="PF13567"/>
    </source>
</evidence>
<dbReference type="InterPro" id="IPR025405">
    <property type="entry name" value="DUF4131"/>
</dbReference>
<dbReference type="Gene3D" id="3.60.15.10">
    <property type="entry name" value="Ribonuclease Z/Hydroxyacylglutathione hydrolase-like"/>
    <property type="match status" value="1"/>
</dbReference>
<dbReference type="Pfam" id="PF13567">
    <property type="entry name" value="DUF4131"/>
    <property type="match status" value="1"/>
</dbReference>
<keyword evidence="5 6" id="KW-0472">Membrane</keyword>
<feature type="transmembrane region" description="Helical" evidence="6">
    <location>
        <begin position="40"/>
        <end position="61"/>
    </location>
</feature>
<evidence type="ECO:0000313" key="11">
    <source>
        <dbReference type="Proteomes" id="UP000295724"/>
    </source>
</evidence>
<evidence type="ECO:0000256" key="3">
    <source>
        <dbReference type="ARBA" id="ARBA00022692"/>
    </source>
</evidence>
<dbReference type="NCBIfam" id="TIGR00361">
    <property type="entry name" value="ComEC_Rec2"/>
    <property type="match status" value="1"/>
</dbReference>
<dbReference type="CDD" id="cd07731">
    <property type="entry name" value="ComA-like_MBL-fold"/>
    <property type="match status" value="1"/>
</dbReference>
<evidence type="ECO:0000256" key="5">
    <source>
        <dbReference type="ARBA" id="ARBA00023136"/>
    </source>
</evidence>
<evidence type="ECO:0000256" key="1">
    <source>
        <dbReference type="ARBA" id="ARBA00004651"/>
    </source>
</evidence>
<accession>A0A4R6XNL0</accession>
<comment type="caution">
    <text evidence="10">The sequence shown here is derived from an EMBL/GenBank/DDBJ whole genome shotgun (WGS) entry which is preliminary data.</text>
</comment>
<dbReference type="Proteomes" id="UP000295724">
    <property type="component" value="Unassembled WGS sequence"/>
</dbReference>
<dbReference type="PANTHER" id="PTHR30619">
    <property type="entry name" value="DNA INTERNALIZATION/COMPETENCE PROTEIN COMEC/REC2"/>
    <property type="match status" value="1"/>
</dbReference>
<sequence>MFLLGAMQILWWPLLTEVTLMIATGLLFLCSLLKARFNHLIPVIFFISGVLYAMLACQIQLQSEIETPQKRSFQGRIESLPKHTAQKVSFISSHSESKQSFLLNWYSKGQSKQVDFEPGNLYQFEVSLKPPHGMANGIGFDREKWLFRNRIDGIGTIKSMDLIAEKTRPLSSNILNQWRATTGKSIDQHFKEQRINGLIHALSIGDKSHFEHQDFQLFQNTGTAHLIAISGLHIGMVALLGWLLGGLVFQLLPQQIIPKSLIQIYLGLLFAVLYAALAGFAVSTQRALIMLLVYALFKIFRRASYAWDVWSTSLLAVLLLDPLNVLDAGFWLSFTAVAVLILSFNGISNTHSRTSNFIVMQWRLLLGMLPLSLLVFSRVNLLAPLINLLMIPLMTFLLVPMIMLLLIIGTLFNFMPETLIDLLSWSSQLFLDLLTWFAHHASWPIHVAVNSWWQLALLGMGTTLFILPKAIPQRFWGLPLILMAIIPIEDRIKLGQFNAYFLDVGQGLSVVIKTQSHQLIYDVGSAYESGFNMADAITLPWLQQQNITDLDALVLSHQDNDHSGAEDSLLDNTSVETIWGTEKHHLPCIAGTQWQWDNVTFSFLSPYNLTPYLKNNSSCVLKISGTDFSLLLTGDIETPVEYRLSQAAPELIQADVLLVPHHGSKTSSSAEFIQAVNPQLAINSSGKYNPFNHPAKQVVDQYTQLGIPLIDTQDSGMITLNTYPTLQYKRFRNESVRIWRKKKPE</sequence>
<evidence type="ECO:0000313" key="10">
    <source>
        <dbReference type="EMBL" id="TDR19307.1"/>
    </source>
</evidence>
<dbReference type="PANTHER" id="PTHR30619:SF1">
    <property type="entry name" value="RECOMBINATION PROTEIN 2"/>
    <property type="match status" value="1"/>
</dbReference>
<dbReference type="GO" id="GO:0030420">
    <property type="term" value="P:establishment of competence for transformation"/>
    <property type="evidence" value="ECO:0007669"/>
    <property type="project" value="InterPro"/>
</dbReference>
<evidence type="ECO:0000259" key="8">
    <source>
        <dbReference type="Pfam" id="PF03772"/>
    </source>
</evidence>
<dbReference type="InterPro" id="IPR001279">
    <property type="entry name" value="Metallo-B-lactamas"/>
</dbReference>
<evidence type="ECO:0000256" key="6">
    <source>
        <dbReference type="SAM" id="Phobius"/>
    </source>
</evidence>
<feature type="domain" description="DUF4131" evidence="9">
    <location>
        <begin position="20"/>
        <end position="159"/>
    </location>
</feature>
<name>A0A4R6XNL0_9GAMM</name>
<dbReference type="InterPro" id="IPR035681">
    <property type="entry name" value="ComA-like_MBL"/>
</dbReference>
<keyword evidence="4 6" id="KW-1133">Transmembrane helix</keyword>
<dbReference type="AlphaFoldDB" id="A0A4R6XNL0"/>
<dbReference type="NCBIfam" id="TIGR00360">
    <property type="entry name" value="ComEC_N-term"/>
    <property type="match status" value="1"/>
</dbReference>
<feature type="domain" description="Metallo-beta-lactamase" evidence="7">
    <location>
        <begin position="503"/>
        <end position="679"/>
    </location>
</feature>
<dbReference type="EMBL" id="SNZB01000004">
    <property type="protein sequence ID" value="TDR19307.1"/>
    <property type="molecule type" value="Genomic_DNA"/>
</dbReference>
<dbReference type="InterPro" id="IPR036866">
    <property type="entry name" value="RibonucZ/Hydroxyglut_hydro"/>
</dbReference>
<dbReference type="GO" id="GO:0005886">
    <property type="term" value="C:plasma membrane"/>
    <property type="evidence" value="ECO:0007669"/>
    <property type="project" value="UniProtKB-SubCell"/>
</dbReference>
<feature type="transmembrane region" description="Helical" evidence="6">
    <location>
        <begin position="12"/>
        <end position="33"/>
    </location>
</feature>
<evidence type="ECO:0000259" key="7">
    <source>
        <dbReference type="Pfam" id="PF00753"/>
    </source>
</evidence>
<feature type="transmembrane region" description="Helical" evidence="6">
    <location>
        <begin position="360"/>
        <end position="379"/>
    </location>
</feature>
<proteinExistence type="predicted"/>
<feature type="transmembrane region" description="Helical" evidence="6">
    <location>
        <begin position="451"/>
        <end position="471"/>
    </location>
</feature>
<keyword evidence="3 6" id="KW-0812">Transmembrane</keyword>
<dbReference type="InterPro" id="IPR004797">
    <property type="entry name" value="Competence_ComEC/Rec2"/>
</dbReference>
<keyword evidence="11" id="KW-1185">Reference proteome</keyword>
<dbReference type="SUPFAM" id="SSF56281">
    <property type="entry name" value="Metallo-hydrolase/oxidoreductase"/>
    <property type="match status" value="1"/>
</dbReference>
<feature type="transmembrane region" description="Helical" evidence="6">
    <location>
        <begin position="328"/>
        <end position="348"/>
    </location>
</feature>
<dbReference type="Pfam" id="PF03772">
    <property type="entry name" value="Competence"/>
    <property type="match status" value="1"/>
</dbReference>
<keyword evidence="2" id="KW-1003">Cell membrane</keyword>
<dbReference type="InterPro" id="IPR004477">
    <property type="entry name" value="ComEC_N"/>
</dbReference>
<evidence type="ECO:0000256" key="2">
    <source>
        <dbReference type="ARBA" id="ARBA00022475"/>
    </source>
</evidence>
<feature type="domain" description="ComEC/Rec2-related protein" evidence="8">
    <location>
        <begin position="202"/>
        <end position="467"/>
    </location>
</feature>
<reference evidence="10 11" key="1">
    <citation type="submission" date="2019-03" db="EMBL/GenBank/DDBJ databases">
        <title>Genomic Encyclopedia of Type Strains, Phase IV (KMG-IV): sequencing the most valuable type-strain genomes for metagenomic binning, comparative biology and taxonomic classification.</title>
        <authorList>
            <person name="Goeker M."/>
        </authorList>
    </citation>
    <scope>NUCLEOTIDE SEQUENCE [LARGE SCALE GENOMIC DNA]</scope>
    <source>
        <strain evidence="10 11">DSM 25488</strain>
    </source>
</reference>
<dbReference type="InterPro" id="IPR052159">
    <property type="entry name" value="Competence_DNA_uptake"/>
</dbReference>
<feature type="transmembrane region" description="Helical" evidence="6">
    <location>
        <begin position="264"/>
        <end position="297"/>
    </location>
</feature>
<gene>
    <name evidence="10" type="ORF">C8D91_1855</name>
</gene>
<protein>
    <submittedName>
        <fullName evidence="10">Competence protein ComEC</fullName>
    </submittedName>
</protein>
<feature type="transmembrane region" description="Helical" evidence="6">
    <location>
        <begin position="385"/>
        <end position="412"/>
    </location>
</feature>
<feature type="transmembrane region" description="Helical" evidence="6">
    <location>
        <begin position="226"/>
        <end position="252"/>
    </location>
</feature>